<dbReference type="Pfam" id="PF03110">
    <property type="entry name" value="SBP"/>
    <property type="match status" value="1"/>
</dbReference>
<dbReference type="RefSeq" id="XP_022933262.1">
    <property type="nucleotide sequence ID" value="XM_023077494.1"/>
</dbReference>
<dbReference type="GeneID" id="111440256"/>
<reference evidence="13 14" key="1">
    <citation type="submission" date="2025-04" db="UniProtKB">
        <authorList>
            <consortium name="RefSeq"/>
        </authorList>
    </citation>
    <scope>IDENTIFICATION</scope>
    <source>
        <tissue evidence="13 14">Young leaves</tissue>
    </source>
</reference>
<dbReference type="RefSeq" id="XP_022933257.1">
    <property type="nucleotide sequence ID" value="XM_023077489.1"/>
</dbReference>
<evidence type="ECO:0000313" key="15">
    <source>
        <dbReference type="RefSeq" id="XP_022933260.1"/>
    </source>
</evidence>
<sequence>MDWNLKAPYWDFTQLEHDASKNINTIGASSNFVEHRTTTSRDFSVDLKLGQVSHLGTKYTVNKLKMAPSPSEPSKRARGCGNGAQPLSCLVDGCVSDLSNYRDYHRRHKVCELHSKTPQVTIGGLKQRFCQQCSRFHSLEEFDEGKRSCRKRLDGHNRRRRKPQPESLSHYQGSPFIPFSTSYVYPSSTAVANHSWCGISNTKTDASLHTQQHSTHFPDKHHMYLGSSSNDSIHKIPKQVTFLQSDNPETLVCQPLDFSENAGGRGKLLFDRFSNPGHESDCALSLLSSLQTRSSGVGLSQPDQDSNLISFMQPLDVSLGHHNSLDPLNSVLNGSVSNADISCSRMFQSASDDGGREAPPPPSLPFHWQ</sequence>
<dbReference type="AlphaFoldDB" id="A0A6J1EZ94"/>
<evidence type="ECO:0000256" key="2">
    <source>
        <dbReference type="ARBA" id="ARBA00022723"/>
    </source>
</evidence>
<dbReference type="PROSITE" id="PS51141">
    <property type="entry name" value="ZF_SBP"/>
    <property type="match status" value="1"/>
</dbReference>
<evidence type="ECO:0000256" key="7">
    <source>
        <dbReference type="ARBA" id="ARBA00023163"/>
    </source>
</evidence>
<evidence type="ECO:0000313" key="12">
    <source>
        <dbReference type="Proteomes" id="UP000504609"/>
    </source>
</evidence>
<dbReference type="Proteomes" id="UP000504609">
    <property type="component" value="Unplaced"/>
</dbReference>
<name>A0A6J1EZ94_CUCMO</name>
<dbReference type="InterPro" id="IPR036893">
    <property type="entry name" value="SBP_sf"/>
</dbReference>
<comment type="subcellular location">
    <subcellularLocation>
        <location evidence="1">Nucleus</location>
    </subcellularLocation>
</comment>
<dbReference type="Gene3D" id="4.10.1100.10">
    <property type="entry name" value="Transcription factor, SBP-box domain"/>
    <property type="match status" value="1"/>
</dbReference>
<evidence type="ECO:0000313" key="17">
    <source>
        <dbReference type="RefSeq" id="XP_022933262.1"/>
    </source>
</evidence>
<evidence type="ECO:0000256" key="8">
    <source>
        <dbReference type="ARBA" id="ARBA00023242"/>
    </source>
</evidence>
<protein>
    <submittedName>
        <fullName evidence="13 14">Squamosa promoter-binding-like protein 13A</fullName>
    </submittedName>
</protein>
<accession>A0A6J1EZ94</accession>
<dbReference type="SUPFAM" id="SSF103612">
    <property type="entry name" value="SBT domain"/>
    <property type="match status" value="1"/>
</dbReference>
<organism evidence="12 13">
    <name type="scientific">Cucurbita moschata</name>
    <name type="common">Winter crookneck squash</name>
    <name type="synonym">Cucurbita pepo var. moschata</name>
    <dbReference type="NCBI Taxonomy" id="3662"/>
    <lineage>
        <taxon>Eukaryota</taxon>
        <taxon>Viridiplantae</taxon>
        <taxon>Streptophyta</taxon>
        <taxon>Embryophyta</taxon>
        <taxon>Tracheophyta</taxon>
        <taxon>Spermatophyta</taxon>
        <taxon>Magnoliopsida</taxon>
        <taxon>eudicotyledons</taxon>
        <taxon>Gunneridae</taxon>
        <taxon>Pentapetalae</taxon>
        <taxon>rosids</taxon>
        <taxon>fabids</taxon>
        <taxon>Cucurbitales</taxon>
        <taxon>Cucurbitaceae</taxon>
        <taxon>Cucurbiteae</taxon>
        <taxon>Cucurbita</taxon>
    </lineage>
</organism>
<evidence type="ECO:0000256" key="3">
    <source>
        <dbReference type="ARBA" id="ARBA00022771"/>
    </source>
</evidence>
<gene>
    <name evidence="13 14 15 16 17" type="primary">LOC111440256</name>
</gene>
<dbReference type="InterPro" id="IPR044817">
    <property type="entry name" value="SBP-like"/>
</dbReference>
<evidence type="ECO:0000259" key="11">
    <source>
        <dbReference type="PROSITE" id="PS51141"/>
    </source>
</evidence>
<evidence type="ECO:0000313" key="16">
    <source>
        <dbReference type="RefSeq" id="XP_022933261.1"/>
    </source>
</evidence>
<dbReference type="FunFam" id="4.10.1100.10:FF:000001">
    <property type="entry name" value="Squamosa promoter-binding-like protein 14"/>
    <property type="match status" value="1"/>
</dbReference>
<dbReference type="GO" id="GO:0003677">
    <property type="term" value="F:DNA binding"/>
    <property type="evidence" value="ECO:0007669"/>
    <property type="project" value="UniProtKB-KW"/>
</dbReference>
<dbReference type="RefSeq" id="XP_022933259.1">
    <property type="nucleotide sequence ID" value="XM_023077491.1"/>
</dbReference>
<evidence type="ECO:0000256" key="4">
    <source>
        <dbReference type="ARBA" id="ARBA00022833"/>
    </source>
</evidence>
<keyword evidence="7" id="KW-0804">Transcription</keyword>
<dbReference type="KEGG" id="cmos:111440256"/>
<keyword evidence="8" id="KW-0539">Nucleus</keyword>
<evidence type="ECO:0000256" key="1">
    <source>
        <dbReference type="ARBA" id="ARBA00004123"/>
    </source>
</evidence>
<dbReference type="RefSeq" id="XP_022933260.1">
    <property type="nucleotide sequence ID" value="XM_023077492.1"/>
</dbReference>
<dbReference type="RefSeq" id="XP_022933261.1">
    <property type="nucleotide sequence ID" value="XM_023077493.1"/>
</dbReference>
<keyword evidence="5" id="KW-0805">Transcription regulation</keyword>
<feature type="region of interest" description="Disordered" evidence="10">
    <location>
        <begin position="348"/>
        <end position="369"/>
    </location>
</feature>
<dbReference type="GO" id="GO:0005634">
    <property type="term" value="C:nucleus"/>
    <property type="evidence" value="ECO:0007669"/>
    <property type="project" value="UniProtKB-SubCell"/>
</dbReference>
<evidence type="ECO:0000313" key="13">
    <source>
        <dbReference type="RefSeq" id="XP_022933257.1"/>
    </source>
</evidence>
<dbReference type="PANTHER" id="PTHR31251:SF207">
    <property type="entry name" value="SQUAMOSA PROMOTER-BINDING-LIKE PROTEIN 13A-RELATED"/>
    <property type="match status" value="1"/>
</dbReference>
<keyword evidence="6" id="KW-0238">DNA-binding</keyword>
<feature type="domain" description="SBP-type" evidence="11">
    <location>
        <begin position="86"/>
        <end position="163"/>
    </location>
</feature>
<evidence type="ECO:0000256" key="6">
    <source>
        <dbReference type="ARBA" id="ARBA00023125"/>
    </source>
</evidence>
<keyword evidence="2" id="KW-0479">Metal-binding</keyword>
<evidence type="ECO:0000313" key="14">
    <source>
        <dbReference type="RefSeq" id="XP_022933259.1"/>
    </source>
</evidence>
<evidence type="ECO:0000256" key="5">
    <source>
        <dbReference type="ARBA" id="ARBA00023015"/>
    </source>
</evidence>
<keyword evidence="4" id="KW-0862">Zinc</keyword>
<keyword evidence="3 9" id="KW-0863">Zinc-finger</keyword>
<evidence type="ECO:0000256" key="9">
    <source>
        <dbReference type="PROSITE-ProRule" id="PRU00470"/>
    </source>
</evidence>
<feature type="region of interest" description="Disordered" evidence="10">
    <location>
        <begin position="153"/>
        <end position="173"/>
    </location>
</feature>
<dbReference type="PANTHER" id="PTHR31251">
    <property type="entry name" value="SQUAMOSA PROMOTER-BINDING-LIKE PROTEIN 4"/>
    <property type="match status" value="1"/>
</dbReference>
<dbReference type="InterPro" id="IPR004333">
    <property type="entry name" value="SBP_dom"/>
</dbReference>
<evidence type="ECO:0000256" key="10">
    <source>
        <dbReference type="SAM" id="MobiDB-lite"/>
    </source>
</evidence>
<dbReference type="GO" id="GO:0008270">
    <property type="term" value="F:zinc ion binding"/>
    <property type="evidence" value="ECO:0007669"/>
    <property type="project" value="UniProtKB-KW"/>
</dbReference>
<proteinExistence type="predicted"/>
<keyword evidence="12" id="KW-1185">Reference proteome</keyword>
<feature type="compositionally biased region" description="Pro residues" evidence="10">
    <location>
        <begin position="358"/>
        <end position="369"/>
    </location>
</feature>